<name>A0A1X2G5T7_9FUNG</name>
<dbReference type="SMART" id="SM00761">
    <property type="entry name" value="HDAC_interact"/>
    <property type="match status" value="1"/>
</dbReference>
<keyword evidence="2" id="KW-1133">Transmembrane helix</keyword>
<dbReference type="OrthoDB" id="10265969at2759"/>
<dbReference type="PANTHER" id="PTHR12346:SF58">
    <property type="entry name" value="PAIRED AMPHIPATHIC HELIX PROTEIN PST2"/>
    <property type="match status" value="1"/>
</dbReference>
<feature type="region of interest" description="Disordered" evidence="1">
    <location>
        <begin position="1"/>
        <end position="55"/>
    </location>
</feature>
<reference evidence="4 5" key="1">
    <citation type="submission" date="2016-07" db="EMBL/GenBank/DDBJ databases">
        <title>Pervasive Adenine N6-methylation of Active Genes in Fungi.</title>
        <authorList>
            <consortium name="DOE Joint Genome Institute"/>
            <person name="Mondo S.J."/>
            <person name="Dannebaum R.O."/>
            <person name="Kuo R.C."/>
            <person name="Labutti K."/>
            <person name="Haridas S."/>
            <person name="Kuo A."/>
            <person name="Salamov A."/>
            <person name="Ahrendt S.R."/>
            <person name="Lipzen A."/>
            <person name="Sullivan W."/>
            <person name="Andreopoulos W.B."/>
            <person name="Clum A."/>
            <person name="Lindquist E."/>
            <person name="Daum C."/>
            <person name="Ramamoorthy G.K."/>
            <person name="Gryganskyi A."/>
            <person name="Culley D."/>
            <person name="Magnuson J.K."/>
            <person name="James T.Y."/>
            <person name="O'Malley M.A."/>
            <person name="Stajich J.E."/>
            <person name="Spatafora J.W."/>
            <person name="Visel A."/>
            <person name="Grigoriev I.V."/>
        </authorList>
    </citation>
    <scope>NUCLEOTIDE SEQUENCE [LARGE SCALE GENOMIC DNA]</scope>
    <source>
        <strain evidence="4 5">NRRL 3301</strain>
    </source>
</reference>
<dbReference type="Proteomes" id="UP000242146">
    <property type="component" value="Unassembled WGS sequence"/>
</dbReference>
<evidence type="ECO:0000256" key="1">
    <source>
        <dbReference type="SAM" id="MobiDB-lite"/>
    </source>
</evidence>
<dbReference type="Pfam" id="PF08295">
    <property type="entry name" value="Sin3_corepress"/>
    <property type="match status" value="1"/>
</dbReference>
<dbReference type="EMBL" id="MCGT01000040">
    <property type="protein sequence ID" value="ORX45855.1"/>
    <property type="molecule type" value="Genomic_DNA"/>
</dbReference>
<feature type="transmembrane region" description="Helical" evidence="2">
    <location>
        <begin position="641"/>
        <end position="662"/>
    </location>
</feature>
<evidence type="ECO:0000313" key="4">
    <source>
        <dbReference type="EMBL" id="ORX45855.1"/>
    </source>
</evidence>
<dbReference type="GO" id="GO:0000122">
    <property type="term" value="P:negative regulation of transcription by RNA polymerase II"/>
    <property type="evidence" value="ECO:0007669"/>
    <property type="project" value="TreeGrafter"/>
</dbReference>
<evidence type="ECO:0000259" key="3">
    <source>
        <dbReference type="SMART" id="SM00761"/>
    </source>
</evidence>
<dbReference type="InterPro" id="IPR039774">
    <property type="entry name" value="Sin3-like"/>
</dbReference>
<dbReference type="PANTHER" id="PTHR12346">
    <property type="entry name" value="SIN3B-RELATED"/>
    <property type="match status" value="1"/>
</dbReference>
<feature type="compositionally biased region" description="Basic and acidic residues" evidence="1">
    <location>
        <begin position="11"/>
        <end position="20"/>
    </location>
</feature>
<dbReference type="InterPro" id="IPR031693">
    <property type="entry name" value="Sin3_C"/>
</dbReference>
<organism evidence="4 5">
    <name type="scientific">Hesseltinella vesiculosa</name>
    <dbReference type="NCBI Taxonomy" id="101127"/>
    <lineage>
        <taxon>Eukaryota</taxon>
        <taxon>Fungi</taxon>
        <taxon>Fungi incertae sedis</taxon>
        <taxon>Mucoromycota</taxon>
        <taxon>Mucoromycotina</taxon>
        <taxon>Mucoromycetes</taxon>
        <taxon>Mucorales</taxon>
        <taxon>Cunninghamellaceae</taxon>
        <taxon>Hesseltinella</taxon>
    </lineage>
</organism>
<dbReference type="AlphaFoldDB" id="A0A1X2G5T7"/>
<evidence type="ECO:0000313" key="5">
    <source>
        <dbReference type="Proteomes" id="UP000242146"/>
    </source>
</evidence>
<accession>A0A1X2G5T7</accession>
<evidence type="ECO:0000256" key="2">
    <source>
        <dbReference type="SAM" id="Phobius"/>
    </source>
</evidence>
<feature type="domain" description="Histone deacetylase interacting" evidence="3">
    <location>
        <begin position="178"/>
        <end position="279"/>
    </location>
</feature>
<protein>
    <recommendedName>
        <fullName evidence="3">Histone deacetylase interacting domain-containing protein</fullName>
    </recommendedName>
</protein>
<dbReference type="Pfam" id="PF16879">
    <property type="entry name" value="Sin3a_C"/>
    <property type="match status" value="1"/>
</dbReference>
<feature type="compositionally biased region" description="Basic residues" evidence="1">
    <location>
        <begin position="1"/>
        <end position="10"/>
    </location>
</feature>
<comment type="caution">
    <text evidence="4">The sequence shown here is derived from an EMBL/GenBank/DDBJ whole genome shotgun (WGS) entry which is preliminary data.</text>
</comment>
<dbReference type="InterPro" id="IPR013194">
    <property type="entry name" value="HDAC_interact_dom"/>
</dbReference>
<keyword evidence="2" id="KW-0812">Transmembrane</keyword>
<keyword evidence="2" id="KW-0472">Membrane</keyword>
<keyword evidence="5" id="KW-1185">Reference proteome</keyword>
<proteinExistence type="predicted"/>
<dbReference type="STRING" id="101127.A0A1X2G5T7"/>
<sequence length="671" mass="77094">MSTHIKRKKRTDIGSSEKRSRIGHVADTPYHILEPDNRPRSESVESPAAAHEPVVTMSDVRTKPFRSPLNEDRMTRWLRDAKDQLNLPPLEVMSIWKTLHSGNPPLIFAIQDHISCEAVFTEFLGLLDLYCEQVVDAESMCLHVKPFLGNNLPLYERFCRIVQEDVLSEEFTKPTHPRQNNHGPSYRLIPVSTQQGSCQGRDQVCWEVLNDEYVSHPQWASEDAGFLSSKKNTFEERLQNVEDEQYELDLELNNVWDAYCLLRDCYEKYIRLSATARRNYTLTRAVMGHLVVLLRVIKSAAPRDMRPEIWRLLKNSPGENLEPVIKNLKSKYQDLLQLKNNRMKGWRDTVSKNYYKSLDYQSAQHRLQTDPPSLSTLVSEIDLLYHEQLNLKHHTPRPSSSTNLPGTLDGPPDITPAQFNFWVDDASIVVDIIQLAKEYVHKDSFYKHKAAEIIPILEEMLPSCLGISRQLLDQSTSIIVRKNSHCFTNESFYGAIRYCQLLMESLKEIKMWSKRFEQDAAQTKVTLATPSLDLTLLPVPGVTVKSGASHYDLLMRVLIARLGGGIDHNTMEDGIRFLFGIKGYLVFSAGRLIHGICKQIHQFLNHPLHEPMIELYEKYGQNKSQVVAYLEASKKWNLTHLFLLAAVIPMVYFYSFLCLPYFDPVGSLCFN</sequence>
<gene>
    <name evidence="4" type="ORF">DM01DRAFT_1339814</name>
</gene>
<dbReference type="GO" id="GO:0070822">
    <property type="term" value="C:Sin3-type complex"/>
    <property type="evidence" value="ECO:0007669"/>
    <property type="project" value="TreeGrafter"/>
</dbReference>
<dbReference type="GO" id="GO:0003714">
    <property type="term" value="F:transcription corepressor activity"/>
    <property type="evidence" value="ECO:0007669"/>
    <property type="project" value="InterPro"/>
</dbReference>
<feature type="compositionally biased region" description="Basic and acidic residues" evidence="1">
    <location>
        <begin position="33"/>
        <end position="43"/>
    </location>
</feature>